<dbReference type="Pfam" id="PF02518">
    <property type="entry name" value="HATPase_c"/>
    <property type="match status" value="1"/>
</dbReference>
<dbReference type="EMBL" id="JAHRID010000006">
    <property type="protein sequence ID" value="MBV2130091.1"/>
    <property type="molecule type" value="Genomic_DNA"/>
</dbReference>
<dbReference type="SMART" id="SM00304">
    <property type="entry name" value="HAMP"/>
    <property type="match status" value="1"/>
</dbReference>
<dbReference type="InterPro" id="IPR005467">
    <property type="entry name" value="His_kinase_dom"/>
</dbReference>
<dbReference type="InterPro" id="IPR050398">
    <property type="entry name" value="HssS/ArlS-like"/>
</dbReference>
<comment type="catalytic activity">
    <reaction evidence="1">
        <text>ATP + protein L-histidine = ADP + protein N-phospho-L-histidine.</text>
        <dbReference type="EC" id="2.7.13.3"/>
    </reaction>
</comment>
<dbReference type="CDD" id="cd06225">
    <property type="entry name" value="HAMP"/>
    <property type="match status" value="1"/>
</dbReference>
<comment type="caution">
    <text evidence="15">The sequence shown here is derived from an EMBL/GenBank/DDBJ whole genome shotgun (WGS) entry which is preliminary data.</text>
</comment>
<dbReference type="CDD" id="cd00082">
    <property type="entry name" value="HisKA"/>
    <property type="match status" value="1"/>
</dbReference>
<evidence type="ECO:0000256" key="4">
    <source>
        <dbReference type="ARBA" id="ARBA00022475"/>
    </source>
</evidence>
<dbReference type="InterPro" id="IPR003594">
    <property type="entry name" value="HATPase_dom"/>
</dbReference>
<evidence type="ECO:0000259" key="14">
    <source>
        <dbReference type="PROSITE" id="PS50885"/>
    </source>
</evidence>
<reference evidence="15 16" key="1">
    <citation type="submission" date="2021-06" db="EMBL/GenBank/DDBJ databases">
        <title>Rheinheimera indica sp. nov., isolated from deep-sea sediment.</title>
        <authorList>
            <person name="Wang Z."/>
            <person name="Zhang X.-Y."/>
        </authorList>
    </citation>
    <scope>NUCLEOTIDE SEQUENCE [LARGE SCALE GENOMIC DNA]</scope>
    <source>
        <strain evidence="15 16">SM2107</strain>
    </source>
</reference>
<feature type="domain" description="HAMP" evidence="14">
    <location>
        <begin position="180"/>
        <end position="234"/>
    </location>
</feature>
<evidence type="ECO:0000256" key="2">
    <source>
        <dbReference type="ARBA" id="ARBA00004651"/>
    </source>
</evidence>
<dbReference type="Proteomes" id="UP000704611">
    <property type="component" value="Unassembled WGS sequence"/>
</dbReference>
<dbReference type="PANTHER" id="PTHR45528:SF1">
    <property type="entry name" value="SENSOR HISTIDINE KINASE CPXA"/>
    <property type="match status" value="1"/>
</dbReference>
<keyword evidence="16" id="KW-1185">Reference proteome</keyword>
<organism evidence="15 16">
    <name type="scientific">Arsukibacterium indicum</name>
    <dbReference type="NCBI Taxonomy" id="2848612"/>
    <lineage>
        <taxon>Bacteria</taxon>
        <taxon>Pseudomonadati</taxon>
        <taxon>Pseudomonadota</taxon>
        <taxon>Gammaproteobacteria</taxon>
        <taxon>Chromatiales</taxon>
        <taxon>Chromatiaceae</taxon>
        <taxon>Arsukibacterium</taxon>
    </lineage>
</organism>
<evidence type="ECO:0000256" key="6">
    <source>
        <dbReference type="ARBA" id="ARBA00022679"/>
    </source>
</evidence>
<proteinExistence type="predicted"/>
<keyword evidence="12" id="KW-0812">Transmembrane</keyword>
<evidence type="ECO:0000313" key="15">
    <source>
        <dbReference type="EMBL" id="MBV2130091.1"/>
    </source>
</evidence>
<accession>A0ABS6MP45</accession>
<evidence type="ECO:0000256" key="3">
    <source>
        <dbReference type="ARBA" id="ARBA00012438"/>
    </source>
</evidence>
<keyword evidence="10" id="KW-0902">Two-component regulatory system</keyword>
<evidence type="ECO:0000256" key="1">
    <source>
        <dbReference type="ARBA" id="ARBA00000085"/>
    </source>
</evidence>
<dbReference type="PROSITE" id="PS50885">
    <property type="entry name" value="HAMP"/>
    <property type="match status" value="1"/>
</dbReference>
<evidence type="ECO:0000256" key="7">
    <source>
        <dbReference type="ARBA" id="ARBA00022741"/>
    </source>
</evidence>
<dbReference type="InterPro" id="IPR003660">
    <property type="entry name" value="HAMP_dom"/>
</dbReference>
<dbReference type="PANTHER" id="PTHR45528">
    <property type="entry name" value="SENSOR HISTIDINE KINASE CPXA"/>
    <property type="match status" value="1"/>
</dbReference>
<keyword evidence="8" id="KW-0418">Kinase</keyword>
<evidence type="ECO:0000256" key="5">
    <source>
        <dbReference type="ARBA" id="ARBA00022553"/>
    </source>
</evidence>
<keyword evidence="12" id="KW-1133">Transmembrane helix</keyword>
<gene>
    <name evidence="15" type="ORF">KQY15_13445</name>
</gene>
<dbReference type="Pfam" id="PF00512">
    <property type="entry name" value="HisKA"/>
    <property type="match status" value="1"/>
</dbReference>
<comment type="subcellular location">
    <subcellularLocation>
        <location evidence="2">Cell membrane</location>
        <topology evidence="2">Multi-pass membrane protein</topology>
    </subcellularLocation>
</comment>
<evidence type="ECO:0000256" key="11">
    <source>
        <dbReference type="ARBA" id="ARBA00023136"/>
    </source>
</evidence>
<feature type="domain" description="Histidine kinase" evidence="13">
    <location>
        <begin position="242"/>
        <end position="454"/>
    </location>
</feature>
<keyword evidence="11 12" id="KW-0472">Membrane</keyword>
<dbReference type="PROSITE" id="PS50109">
    <property type="entry name" value="HIS_KIN"/>
    <property type="match status" value="1"/>
</dbReference>
<protein>
    <recommendedName>
        <fullName evidence="3">histidine kinase</fullName>
        <ecNumber evidence="3">2.7.13.3</ecNumber>
    </recommendedName>
</protein>
<dbReference type="EC" id="2.7.13.3" evidence="3"/>
<evidence type="ECO:0000256" key="8">
    <source>
        <dbReference type="ARBA" id="ARBA00022777"/>
    </source>
</evidence>
<feature type="transmembrane region" description="Helical" evidence="12">
    <location>
        <begin position="15"/>
        <end position="34"/>
    </location>
</feature>
<evidence type="ECO:0000256" key="9">
    <source>
        <dbReference type="ARBA" id="ARBA00022840"/>
    </source>
</evidence>
<evidence type="ECO:0000259" key="13">
    <source>
        <dbReference type="PROSITE" id="PS50109"/>
    </source>
</evidence>
<sequence>MLRWLNPINSLAGRIFVWFWLVLLLTVLLTLLISRSMSDPTDIRRLPSQMSRQLQNQLAPLAQSIDRVSLLQKLAEDKYSNWLVVNNADQLLLNPEALPDRFDPHWLTELAQLNRPRLLRHRNVYLAGPFIIEVAGQQLALYQQRQRPPRPWWSMRTLSEPLLVLLLLAVSATASFVLAVSISRPLRELLQQNLAFASGKLSSRVSKLAKRRDELGQLGRSFNTMAEQISDLLQNQQRLLRDISHELRSPLTRAQLALGLAEQQQNLQQLPRLKQELERIDAMLDELLTFSRLDAGQYQLDVGTCDLTAMLEELIELNQVEAESKHQQLLLAAPAQSWLDADGRLLSRAFDNIIRNAIKYGPSDSTIRLTVQAQLQPKQWVVEVTDQGPGLPEKELAAVFQPFYRVSDSRTQQTGGTGLGLAIVAKIVHQHNGTVLAINRMPGLSVRITLPCQSANARQSAT</sequence>
<keyword evidence="6" id="KW-0808">Transferase</keyword>
<keyword evidence="5" id="KW-0597">Phosphoprotein</keyword>
<dbReference type="InterPro" id="IPR003661">
    <property type="entry name" value="HisK_dim/P_dom"/>
</dbReference>
<dbReference type="Pfam" id="PF00672">
    <property type="entry name" value="HAMP"/>
    <property type="match status" value="1"/>
</dbReference>
<evidence type="ECO:0000313" key="16">
    <source>
        <dbReference type="Proteomes" id="UP000704611"/>
    </source>
</evidence>
<keyword evidence="7" id="KW-0547">Nucleotide-binding</keyword>
<name>A0ABS6MP45_9GAMM</name>
<keyword evidence="9" id="KW-0067">ATP-binding</keyword>
<evidence type="ECO:0000256" key="10">
    <source>
        <dbReference type="ARBA" id="ARBA00023012"/>
    </source>
</evidence>
<feature type="transmembrane region" description="Helical" evidence="12">
    <location>
        <begin position="162"/>
        <end position="182"/>
    </location>
</feature>
<keyword evidence="4" id="KW-1003">Cell membrane</keyword>
<evidence type="ECO:0000256" key="12">
    <source>
        <dbReference type="SAM" id="Phobius"/>
    </source>
</evidence>
<dbReference type="SMART" id="SM00388">
    <property type="entry name" value="HisKA"/>
    <property type="match status" value="1"/>
</dbReference>
<dbReference type="SMART" id="SM00387">
    <property type="entry name" value="HATPase_c"/>
    <property type="match status" value="1"/>
</dbReference>